<feature type="region of interest" description="Disordered" evidence="4">
    <location>
        <begin position="140"/>
        <end position="160"/>
    </location>
</feature>
<dbReference type="SMART" id="SM00448">
    <property type="entry name" value="REC"/>
    <property type="match status" value="1"/>
</dbReference>
<dbReference type="SUPFAM" id="SSF46894">
    <property type="entry name" value="C-terminal effector domain of the bipartite response regulators"/>
    <property type="match status" value="1"/>
</dbReference>
<reference evidence="7" key="2">
    <citation type="journal article" date="2020" name="Microorganisms">
        <title>Osmotic Adaptation and Compatible Solute Biosynthesis of Phototrophic Bacteria as Revealed from Genome Analyses.</title>
        <authorList>
            <person name="Imhoff J.F."/>
            <person name="Rahn T."/>
            <person name="Kunzel S."/>
            <person name="Keller A."/>
            <person name="Neulinger S.C."/>
        </authorList>
    </citation>
    <scope>NUCLEOTIDE SEQUENCE</scope>
    <source>
        <strain evidence="7">DSM 11080</strain>
    </source>
</reference>
<name>A0AAJ0U5T8_9GAMM</name>
<reference evidence="7" key="1">
    <citation type="submission" date="2017-08" db="EMBL/GenBank/DDBJ databases">
        <authorList>
            <person name="Imhoff J.F."/>
            <person name="Rahn T."/>
            <person name="Kuenzel S."/>
            <person name="Neulinger S.C."/>
        </authorList>
    </citation>
    <scope>NUCLEOTIDE SEQUENCE</scope>
    <source>
        <strain evidence="7">DSM 11080</strain>
    </source>
</reference>
<feature type="domain" description="Response regulatory" evidence="6">
    <location>
        <begin position="2"/>
        <end position="120"/>
    </location>
</feature>
<gene>
    <name evidence="7" type="ORF">CKO40_14990</name>
</gene>
<dbReference type="InterPro" id="IPR011006">
    <property type="entry name" value="CheY-like_superfamily"/>
</dbReference>
<feature type="modified residue" description="4-aspartylphosphate" evidence="3">
    <location>
        <position position="55"/>
    </location>
</feature>
<dbReference type="SUPFAM" id="SSF52172">
    <property type="entry name" value="CheY-like"/>
    <property type="match status" value="1"/>
</dbReference>
<organism evidence="7 8">
    <name type="scientific">Halochromatium glycolicum</name>
    <dbReference type="NCBI Taxonomy" id="85075"/>
    <lineage>
        <taxon>Bacteria</taxon>
        <taxon>Pseudomonadati</taxon>
        <taxon>Pseudomonadota</taxon>
        <taxon>Gammaproteobacteria</taxon>
        <taxon>Chromatiales</taxon>
        <taxon>Chromatiaceae</taxon>
        <taxon>Halochromatium</taxon>
    </lineage>
</organism>
<dbReference type="RefSeq" id="WP_242477070.1">
    <property type="nucleotide sequence ID" value="NZ_NRSJ01000028.1"/>
</dbReference>
<dbReference type="Gene3D" id="1.10.10.10">
    <property type="entry name" value="Winged helix-like DNA-binding domain superfamily/Winged helix DNA-binding domain"/>
    <property type="match status" value="1"/>
</dbReference>
<dbReference type="Gene3D" id="3.40.50.2300">
    <property type="match status" value="1"/>
</dbReference>
<dbReference type="GO" id="GO:0000160">
    <property type="term" value="P:phosphorelay signal transduction system"/>
    <property type="evidence" value="ECO:0007669"/>
    <property type="project" value="InterPro"/>
</dbReference>
<evidence type="ECO:0000313" key="8">
    <source>
        <dbReference type="Proteomes" id="UP001296776"/>
    </source>
</evidence>
<evidence type="ECO:0000256" key="2">
    <source>
        <dbReference type="ARBA" id="ARBA00023125"/>
    </source>
</evidence>
<feature type="domain" description="HTH luxR-type" evidence="5">
    <location>
        <begin position="163"/>
        <end position="228"/>
    </location>
</feature>
<dbReference type="CDD" id="cd17535">
    <property type="entry name" value="REC_NarL-like"/>
    <property type="match status" value="1"/>
</dbReference>
<dbReference type="CDD" id="cd06170">
    <property type="entry name" value="LuxR_C_like"/>
    <property type="match status" value="1"/>
</dbReference>
<dbReference type="InterPro" id="IPR016032">
    <property type="entry name" value="Sig_transdc_resp-reg_C-effctor"/>
</dbReference>
<dbReference type="Pfam" id="PF00196">
    <property type="entry name" value="GerE"/>
    <property type="match status" value="1"/>
</dbReference>
<dbReference type="GO" id="GO:0003677">
    <property type="term" value="F:DNA binding"/>
    <property type="evidence" value="ECO:0007669"/>
    <property type="project" value="UniProtKB-KW"/>
</dbReference>
<dbReference type="AlphaFoldDB" id="A0AAJ0U5T8"/>
<dbReference type="EMBL" id="NRSJ01000028">
    <property type="protein sequence ID" value="MBK1705824.1"/>
    <property type="molecule type" value="Genomic_DNA"/>
</dbReference>
<proteinExistence type="predicted"/>
<dbReference type="InterPro" id="IPR036388">
    <property type="entry name" value="WH-like_DNA-bd_sf"/>
</dbReference>
<keyword evidence="8" id="KW-1185">Reference proteome</keyword>
<dbReference type="PROSITE" id="PS50043">
    <property type="entry name" value="HTH_LUXR_2"/>
    <property type="match status" value="1"/>
</dbReference>
<dbReference type="Proteomes" id="UP001296776">
    <property type="component" value="Unassembled WGS sequence"/>
</dbReference>
<evidence type="ECO:0000256" key="4">
    <source>
        <dbReference type="SAM" id="MobiDB-lite"/>
    </source>
</evidence>
<protein>
    <recommendedName>
        <fullName evidence="9">DNA-binding response regulator</fullName>
    </recommendedName>
</protein>
<evidence type="ECO:0000259" key="5">
    <source>
        <dbReference type="PROSITE" id="PS50043"/>
    </source>
</evidence>
<dbReference type="Pfam" id="PF00072">
    <property type="entry name" value="Response_reg"/>
    <property type="match status" value="1"/>
</dbReference>
<keyword evidence="1 3" id="KW-0597">Phosphoprotein</keyword>
<evidence type="ECO:0000256" key="3">
    <source>
        <dbReference type="PROSITE-ProRule" id="PRU00169"/>
    </source>
</evidence>
<dbReference type="InterPro" id="IPR001789">
    <property type="entry name" value="Sig_transdc_resp-reg_receiver"/>
</dbReference>
<dbReference type="PANTHER" id="PTHR45566">
    <property type="entry name" value="HTH-TYPE TRANSCRIPTIONAL REGULATOR YHJB-RELATED"/>
    <property type="match status" value="1"/>
</dbReference>
<dbReference type="InterPro" id="IPR051015">
    <property type="entry name" value="EvgA-like"/>
</dbReference>
<evidence type="ECO:0000313" key="7">
    <source>
        <dbReference type="EMBL" id="MBK1705824.1"/>
    </source>
</evidence>
<dbReference type="GO" id="GO:0006355">
    <property type="term" value="P:regulation of DNA-templated transcription"/>
    <property type="evidence" value="ECO:0007669"/>
    <property type="project" value="InterPro"/>
</dbReference>
<dbReference type="InterPro" id="IPR058245">
    <property type="entry name" value="NreC/VraR/RcsB-like_REC"/>
</dbReference>
<dbReference type="PANTHER" id="PTHR45566:SF1">
    <property type="entry name" value="HTH-TYPE TRANSCRIPTIONAL REGULATOR YHJB-RELATED"/>
    <property type="match status" value="1"/>
</dbReference>
<keyword evidence="2" id="KW-0238">DNA-binding</keyword>
<dbReference type="PROSITE" id="PS50110">
    <property type="entry name" value="RESPONSE_REGULATORY"/>
    <property type="match status" value="1"/>
</dbReference>
<comment type="caution">
    <text evidence="7">The sequence shown here is derived from an EMBL/GenBank/DDBJ whole genome shotgun (WGS) entry which is preliminary data.</text>
</comment>
<dbReference type="SMART" id="SM00421">
    <property type="entry name" value="HTH_LUXR"/>
    <property type="match status" value="1"/>
</dbReference>
<dbReference type="PRINTS" id="PR00038">
    <property type="entry name" value="HTHLUXR"/>
</dbReference>
<dbReference type="InterPro" id="IPR000792">
    <property type="entry name" value="Tscrpt_reg_LuxR_C"/>
</dbReference>
<accession>A0AAJ0U5T8</accession>
<evidence type="ECO:0000256" key="1">
    <source>
        <dbReference type="ARBA" id="ARBA00022553"/>
    </source>
</evidence>
<evidence type="ECO:0000259" key="6">
    <source>
        <dbReference type="PROSITE" id="PS50110"/>
    </source>
</evidence>
<evidence type="ECO:0008006" key="9">
    <source>
        <dbReference type="Google" id="ProtNLM"/>
    </source>
</evidence>
<sequence>MRILIADDHPLVRSGLKEALSHLCNDTPECIEAEDADQVLGVMNSGIHLDLILLDLFMPGSNGLDLLRELCSHPAGVPVVVLSALESAETMREALDSGASGYVSKTTPHSVMLQALRLVLAGGVYVPAALLAAKANEHESQWSQAESGAPRSDRRAPEAPVEQIDGLEQLTPRQREVLARICQGQSNKMIARELGFSEFTVKAHVVAILRTLGVSNRIEAASMARKLGFPG</sequence>